<dbReference type="Proteomes" id="UP000008793">
    <property type="component" value="Chromosome"/>
</dbReference>
<dbReference type="GeneID" id="90510064"/>
<dbReference type="AlphaFoldDB" id="D8MKH2"/>
<dbReference type="HOGENOM" id="CLU_185179_1_0_6"/>
<evidence type="ECO:0000313" key="1">
    <source>
        <dbReference type="EMBL" id="CAX57628.1"/>
    </source>
</evidence>
<dbReference type="KEGG" id="ebi:EbC_00970"/>
<protein>
    <submittedName>
        <fullName evidence="1">Conserved uncharacterized protein</fullName>
    </submittedName>
</protein>
<organism evidence="2">
    <name type="scientific">Erwinia billingiae (strain Eb661)</name>
    <dbReference type="NCBI Taxonomy" id="634500"/>
    <lineage>
        <taxon>Bacteria</taxon>
        <taxon>Pseudomonadati</taxon>
        <taxon>Pseudomonadota</taxon>
        <taxon>Gammaproteobacteria</taxon>
        <taxon>Enterobacterales</taxon>
        <taxon>Erwiniaceae</taxon>
        <taxon>Erwinia</taxon>
    </lineage>
</organism>
<dbReference type="eggNOG" id="ENOG50339VV">
    <property type="taxonomic scope" value="Bacteria"/>
</dbReference>
<dbReference type="EMBL" id="FP236843">
    <property type="protein sequence ID" value="CAX57628.1"/>
    <property type="molecule type" value="Genomic_DNA"/>
</dbReference>
<dbReference type="Pfam" id="PF10809">
    <property type="entry name" value="DUF2732"/>
    <property type="match status" value="1"/>
</dbReference>
<proteinExistence type="predicted"/>
<dbReference type="InterPro" id="IPR020126">
    <property type="entry name" value="DUF2732"/>
</dbReference>
<gene>
    <name evidence="1" type="ordered locus">EbC_00970</name>
</gene>
<reference evidence="1 2" key="1">
    <citation type="journal article" date="2010" name="BMC Genomics">
        <title>Genome comparison of the epiphytic bacteria Erwinia billingiae and E. tasmaniensis with the pear pathogen E. pyrifoliae.</title>
        <authorList>
            <person name="Kube M."/>
            <person name="Migdoll A.M."/>
            <person name="Gehring I."/>
            <person name="Heitmann K."/>
            <person name="Mayer Y."/>
            <person name="Kuhl H."/>
            <person name="Knaust F."/>
            <person name="Geider K."/>
            <person name="Reinhardt R."/>
        </authorList>
    </citation>
    <scope>NUCLEOTIDE SEQUENCE [LARGE SCALE GENOMIC DNA]</scope>
    <source>
        <strain evidence="1 2">Eb661</strain>
    </source>
</reference>
<dbReference type="RefSeq" id="WP_013200135.1">
    <property type="nucleotide sequence ID" value="NC_014306.1"/>
</dbReference>
<sequence>MKNLETRLIQANAEVVLHTMLMKANSDGQKAKSLCVSIRLNALAIHIQQKKLPAAEAAALLIKEALRYENEAEAFH</sequence>
<evidence type="ECO:0000313" key="2">
    <source>
        <dbReference type="Proteomes" id="UP000008793"/>
    </source>
</evidence>
<accession>D8MKH2</accession>
<keyword evidence="2" id="KW-1185">Reference proteome</keyword>
<dbReference type="STRING" id="634500.EbC_00970"/>
<name>D8MKH2_ERWBE</name>